<evidence type="ECO:0000259" key="4">
    <source>
        <dbReference type="PROSITE" id="PS51063"/>
    </source>
</evidence>
<reference evidence="5" key="1">
    <citation type="journal article" date="2022" name="Int. J. Syst. Evol. Microbiol.">
        <title>Prevotella lacticifex sp. nov., isolated from the rumen of cows.</title>
        <authorList>
            <person name="Shinkai T."/>
            <person name="Ikeyama N."/>
            <person name="Kumagai M."/>
            <person name="Ohmori H."/>
            <person name="Sakamoto M."/>
            <person name="Ohkuma M."/>
            <person name="Mitsumori M."/>
        </authorList>
    </citation>
    <scope>NUCLEOTIDE SEQUENCE</scope>
    <source>
        <strain evidence="5">R5076</strain>
    </source>
</reference>
<evidence type="ECO:0000256" key="2">
    <source>
        <dbReference type="ARBA" id="ARBA00023125"/>
    </source>
</evidence>
<evidence type="ECO:0000313" key="5">
    <source>
        <dbReference type="EMBL" id="GJG57177.1"/>
    </source>
</evidence>
<keyword evidence="2" id="KW-0238">DNA-binding</keyword>
<comment type="caution">
    <text evidence="5">The sequence shown here is derived from an EMBL/GenBank/DDBJ whole genome shotgun (WGS) entry which is preliminary data.</text>
</comment>
<dbReference type="Pfam" id="PF13545">
    <property type="entry name" value="HTH_Crp_2"/>
    <property type="match status" value="1"/>
</dbReference>
<protein>
    <recommendedName>
        <fullName evidence="4">HTH crp-type domain-containing protein</fullName>
    </recommendedName>
</protein>
<dbReference type="RefSeq" id="WP_223929712.1">
    <property type="nucleotide sequence ID" value="NZ_BPTU01000003.1"/>
</dbReference>
<dbReference type="EMBL" id="BPUB01000001">
    <property type="protein sequence ID" value="GJG57177.1"/>
    <property type="molecule type" value="Genomic_DNA"/>
</dbReference>
<dbReference type="InterPro" id="IPR018490">
    <property type="entry name" value="cNMP-bd_dom_sf"/>
</dbReference>
<accession>A0A9R1C702</accession>
<evidence type="ECO:0000256" key="3">
    <source>
        <dbReference type="ARBA" id="ARBA00023163"/>
    </source>
</evidence>
<dbReference type="GeneID" id="72468083"/>
<dbReference type="SUPFAM" id="SSF46785">
    <property type="entry name" value="Winged helix' DNA-binding domain"/>
    <property type="match status" value="1"/>
</dbReference>
<dbReference type="GO" id="GO:0003677">
    <property type="term" value="F:DNA binding"/>
    <property type="evidence" value="ECO:0007669"/>
    <property type="project" value="UniProtKB-KW"/>
</dbReference>
<proteinExistence type="predicted"/>
<dbReference type="Gene3D" id="2.60.120.10">
    <property type="entry name" value="Jelly Rolls"/>
    <property type="match status" value="1"/>
</dbReference>
<dbReference type="GO" id="GO:0006355">
    <property type="term" value="P:regulation of DNA-templated transcription"/>
    <property type="evidence" value="ECO:0007669"/>
    <property type="project" value="InterPro"/>
</dbReference>
<sequence length="226" mass="24988">MEKKVTEALMRCQLFEGLSAEDIDFATAAVKHRLVRFDKDDVYALAGTPCRYADIVVEGEMTARMVGPSGKFVQMATIGVGTLVAPAYIFAKDNRLPVSVETTAPTVVFRMTPAGLYQLMKGDDRVGMNFIRQLSSTSEFLARKTQMLTLSTVREKVAAFLLDEAARHDGKTFTLTMSRQEIADTFAIQKFSLQRVIREFTDDGLIATNGKSITIVDSEGLRKIKG</sequence>
<evidence type="ECO:0000313" key="6">
    <source>
        <dbReference type="Proteomes" id="UP000825483"/>
    </source>
</evidence>
<name>A0A9R1C702_9BACT</name>
<evidence type="ECO:0000256" key="1">
    <source>
        <dbReference type="ARBA" id="ARBA00023015"/>
    </source>
</evidence>
<keyword evidence="3" id="KW-0804">Transcription</keyword>
<dbReference type="Proteomes" id="UP000825483">
    <property type="component" value="Unassembled WGS sequence"/>
</dbReference>
<dbReference type="InterPro" id="IPR014710">
    <property type="entry name" value="RmlC-like_jellyroll"/>
</dbReference>
<dbReference type="SUPFAM" id="SSF51206">
    <property type="entry name" value="cAMP-binding domain-like"/>
    <property type="match status" value="1"/>
</dbReference>
<dbReference type="SMART" id="SM00419">
    <property type="entry name" value="HTH_CRP"/>
    <property type="match status" value="1"/>
</dbReference>
<dbReference type="InterPro" id="IPR000595">
    <property type="entry name" value="cNMP-bd_dom"/>
</dbReference>
<keyword evidence="6" id="KW-1185">Reference proteome</keyword>
<dbReference type="InterPro" id="IPR036390">
    <property type="entry name" value="WH_DNA-bd_sf"/>
</dbReference>
<feature type="domain" description="HTH crp-type" evidence="4">
    <location>
        <begin position="151"/>
        <end position="219"/>
    </location>
</feature>
<dbReference type="Pfam" id="PF00027">
    <property type="entry name" value="cNMP_binding"/>
    <property type="match status" value="1"/>
</dbReference>
<dbReference type="PROSITE" id="PS51063">
    <property type="entry name" value="HTH_CRP_2"/>
    <property type="match status" value="1"/>
</dbReference>
<dbReference type="InterPro" id="IPR012318">
    <property type="entry name" value="HTH_CRP"/>
</dbReference>
<dbReference type="AlphaFoldDB" id="A0A9R1C702"/>
<keyword evidence="1" id="KW-0805">Transcription regulation</keyword>
<gene>
    <name evidence="5" type="ORF">PRLR5076_00280</name>
</gene>
<organism evidence="5 6">
    <name type="scientific">Prevotella lacticifex</name>
    <dbReference type="NCBI Taxonomy" id="2854755"/>
    <lineage>
        <taxon>Bacteria</taxon>
        <taxon>Pseudomonadati</taxon>
        <taxon>Bacteroidota</taxon>
        <taxon>Bacteroidia</taxon>
        <taxon>Bacteroidales</taxon>
        <taxon>Prevotellaceae</taxon>
        <taxon>Prevotella</taxon>
    </lineage>
</organism>